<organism evidence="4 5">
    <name type="scientific">Ekhidna lutea</name>
    <dbReference type="NCBI Taxonomy" id="447679"/>
    <lineage>
        <taxon>Bacteria</taxon>
        <taxon>Pseudomonadati</taxon>
        <taxon>Bacteroidota</taxon>
        <taxon>Cytophagia</taxon>
        <taxon>Cytophagales</taxon>
        <taxon>Reichenbachiellaceae</taxon>
        <taxon>Ekhidna</taxon>
    </lineage>
</organism>
<evidence type="ECO:0000256" key="1">
    <source>
        <dbReference type="SAM" id="Phobius"/>
    </source>
</evidence>
<keyword evidence="5" id="KW-1185">Reference proteome</keyword>
<proteinExistence type="predicted"/>
<sequence>MDENLSKWLKGEISNEELKERIGSEEALKYIQIVGEVDNWVPDHTEHLFDPKEITSKPKAKVTTMRPWLSYAAAAVILIAVVSYLWLIMGDSTVSYSTVAGEVQEVELPDGSKATLAPNSEISWDKNTWKEVLAEKASLKSKKSAKRQIKLKGKVLLAVKKGSPFSVESVNGVVEVLGTVFEVDDFESGFNVRCFEGKVRATAVDQSSVIVAGGEGYLFFEGKWEDKIELDETSPDWLQNQTKFGNAPLTQVIKTLEKLYGITVEKGSVNTSRRFTGRIPNDKLDVALRTVFSPFKINYAQEGKKVILSEGN</sequence>
<dbReference type="InterPro" id="IPR032508">
    <property type="entry name" value="FecR_C"/>
</dbReference>
<dbReference type="Gene3D" id="2.60.120.1440">
    <property type="match status" value="1"/>
</dbReference>
<dbReference type="Pfam" id="PF04773">
    <property type="entry name" value="FecR"/>
    <property type="match status" value="1"/>
</dbReference>
<evidence type="ECO:0000259" key="2">
    <source>
        <dbReference type="Pfam" id="PF04773"/>
    </source>
</evidence>
<dbReference type="GO" id="GO:0016989">
    <property type="term" value="F:sigma factor antagonist activity"/>
    <property type="evidence" value="ECO:0007669"/>
    <property type="project" value="TreeGrafter"/>
</dbReference>
<dbReference type="EMBL" id="FZPD01000001">
    <property type="protein sequence ID" value="SNS57365.1"/>
    <property type="molecule type" value="Genomic_DNA"/>
</dbReference>
<feature type="domain" description="Protein FecR C-terminal" evidence="3">
    <location>
        <begin position="243"/>
        <end position="308"/>
    </location>
</feature>
<dbReference type="Pfam" id="PF16344">
    <property type="entry name" value="FecR_C"/>
    <property type="match status" value="1"/>
</dbReference>
<dbReference type="InterPro" id="IPR006860">
    <property type="entry name" value="FecR"/>
</dbReference>
<dbReference type="RefSeq" id="WP_089355467.1">
    <property type="nucleotide sequence ID" value="NZ_FZPD01000001.1"/>
</dbReference>
<dbReference type="InterPro" id="IPR012373">
    <property type="entry name" value="Ferrdict_sens_TM"/>
</dbReference>
<dbReference type="PANTHER" id="PTHR30273:SF2">
    <property type="entry name" value="PROTEIN FECR"/>
    <property type="match status" value="1"/>
</dbReference>
<dbReference type="Proteomes" id="UP000198393">
    <property type="component" value="Unassembled WGS sequence"/>
</dbReference>
<keyword evidence="1" id="KW-0472">Membrane</keyword>
<dbReference type="PIRSF" id="PIRSF018266">
    <property type="entry name" value="FecR"/>
    <property type="match status" value="1"/>
</dbReference>
<reference evidence="4 5" key="1">
    <citation type="submission" date="2017-06" db="EMBL/GenBank/DDBJ databases">
        <authorList>
            <person name="Kim H.J."/>
            <person name="Triplett B.A."/>
        </authorList>
    </citation>
    <scope>NUCLEOTIDE SEQUENCE [LARGE SCALE GENOMIC DNA]</scope>
    <source>
        <strain evidence="4 5">DSM 19307</strain>
    </source>
</reference>
<gene>
    <name evidence="4" type="ORF">SAMN05421640_0718</name>
</gene>
<dbReference type="OrthoDB" id="1097347at2"/>
<dbReference type="Gene3D" id="3.55.50.30">
    <property type="match status" value="1"/>
</dbReference>
<accession>A0A239FKJ2</accession>
<evidence type="ECO:0000313" key="5">
    <source>
        <dbReference type="Proteomes" id="UP000198393"/>
    </source>
</evidence>
<feature type="domain" description="FecR protein" evidence="2">
    <location>
        <begin position="96"/>
        <end position="200"/>
    </location>
</feature>
<evidence type="ECO:0000313" key="4">
    <source>
        <dbReference type="EMBL" id="SNS57365.1"/>
    </source>
</evidence>
<name>A0A239FKJ2_EKHLU</name>
<evidence type="ECO:0000259" key="3">
    <source>
        <dbReference type="Pfam" id="PF16344"/>
    </source>
</evidence>
<keyword evidence="1" id="KW-1133">Transmembrane helix</keyword>
<dbReference type="AlphaFoldDB" id="A0A239FKJ2"/>
<feature type="transmembrane region" description="Helical" evidence="1">
    <location>
        <begin position="68"/>
        <end position="89"/>
    </location>
</feature>
<keyword evidence="1" id="KW-0812">Transmembrane</keyword>
<dbReference type="PANTHER" id="PTHR30273">
    <property type="entry name" value="PERIPLASMIC SIGNAL SENSOR AND SIGMA FACTOR ACTIVATOR FECR-RELATED"/>
    <property type="match status" value="1"/>
</dbReference>
<protein>
    <submittedName>
        <fullName evidence="4">FecR family protein</fullName>
    </submittedName>
</protein>